<keyword evidence="16" id="KW-1185">Reference proteome</keyword>
<dbReference type="GO" id="GO:0004148">
    <property type="term" value="F:dihydrolipoyl dehydrogenase (NADH) activity"/>
    <property type="evidence" value="ECO:0007669"/>
    <property type="project" value="UniProtKB-EC"/>
</dbReference>
<keyword evidence="4 12" id="KW-0285">Flavoprotein</keyword>
<dbReference type="InterPro" id="IPR004099">
    <property type="entry name" value="Pyr_nucl-diS_OxRdtase_dimer"/>
</dbReference>
<dbReference type="PROSITE" id="PS00076">
    <property type="entry name" value="PYRIDINE_REDOX_1"/>
    <property type="match status" value="1"/>
</dbReference>
<dbReference type="NCBIfam" id="TIGR01350">
    <property type="entry name" value="lipoamide_DH"/>
    <property type="match status" value="1"/>
</dbReference>
<dbReference type="EMBL" id="CP012900">
    <property type="protein sequence ID" value="ALJ26763.1"/>
    <property type="molecule type" value="Genomic_DNA"/>
</dbReference>
<proteinExistence type="inferred from homology"/>
<dbReference type="InterPro" id="IPR036188">
    <property type="entry name" value="FAD/NAD-bd_sf"/>
</dbReference>
<evidence type="ECO:0000256" key="10">
    <source>
        <dbReference type="ARBA" id="ARBA00023284"/>
    </source>
</evidence>
<gene>
    <name evidence="15" type="primary">lpdA</name>
    <name evidence="15" type="ORF">AOT14_03040</name>
</gene>
<dbReference type="PRINTS" id="PR00368">
    <property type="entry name" value="FADPNR"/>
</dbReference>
<comment type="cofactor">
    <cofactor evidence="12">
        <name>FAD</name>
        <dbReference type="ChEBI" id="CHEBI:57692"/>
    </cofactor>
    <text evidence="12">Binds 1 FAD per subunit.</text>
</comment>
<evidence type="ECO:0000313" key="16">
    <source>
        <dbReference type="Proteomes" id="UP000061010"/>
    </source>
</evidence>
<sequence length="715" mass="74092">MANTIEVKVPDIGDYSNVPVIEILVAVGDTVAKDQGLVTLESDKATLEVPSTAAGVVREIKVKLDDKLSEGDVVVVLEAEGAAAAPAPAAAPAATPAPAAQPAAAAAPAAVSAPAAPAATGPVEVKVPDIGDYSGVPVIEILVAVGDTVKKDQGLVTLESDKATLEVPSTAAGVVKEIKVKLGDKLSEGDVVVVLDAQGATPAAGAGNVAPGSRPPVTPSHRAPDPAVAARALPSTGRAADIECRMVVLGAGPGGYTAAFRSADLGMDTVLVERYASLGGVCLNVGCIPSKALLHAAEIIDHAAHADELGIAFGKPKITLDKLREYKEKVVGQLTKGLAGMARQRKVRTVQGEAKFVSANELEITGDDGKTQLLRFEQCIIAAGSQAVKLPNFPWDDKRVMDSTDALELAEVPKSLLVVGGGIIGLEMATVYSALGAQVTVVEFMDQLMPGADKDLVKPLAERLKKQGIEVHLKTKASGVTSDKKGITVTFEAATEGEKPAMQSGTFDRVLVAVGRAPNGKKIDADKAGVEVTERGFIPVDRQMRTNVPHIFAIGDIVGNPMLAHKATHEGKLAAEVAFGEKKEWVARVIPSVAYTNPEIAWVGVTETEAKAKGLKVGVAKFPWAASGRAIGIGRTEGFTKLVFDEETHRVIGGAIVGVHAGELLAEIGLAIEMGAEAEDIGHTIHAHPTLSESVAMASEIYDGTITDLYIPKKK</sequence>
<dbReference type="SUPFAM" id="SSF55424">
    <property type="entry name" value="FAD/NAD-linked reductases, dimerisation (C-terminal) domain"/>
    <property type="match status" value="1"/>
</dbReference>
<dbReference type="InterPro" id="IPR023753">
    <property type="entry name" value="FAD/NAD-binding_dom"/>
</dbReference>
<dbReference type="Gene3D" id="2.40.50.100">
    <property type="match status" value="2"/>
</dbReference>
<dbReference type="Pfam" id="PF02852">
    <property type="entry name" value="Pyr_redox_dim"/>
    <property type="match status" value="1"/>
</dbReference>
<feature type="region of interest" description="Disordered" evidence="13">
    <location>
        <begin position="204"/>
        <end position="224"/>
    </location>
</feature>
<keyword evidence="8 12" id="KW-0520">NAD</keyword>
<evidence type="ECO:0000256" key="8">
    <source>
        <dbReference type="ARBA" id="ARBA00023027"/>
    </source>
</evidence>
<evidence type="ECO:0000256" key="9">
    <source>
        <dbReference type="ARBA" id="ARBA00023157"/>
    </source>
</evidence>
<dbReference type="SUPFAM" id="SSF51905">
    <property type="entry name" value="FAD/NAD(P)-binding domain"/>
    <property type="match status" value="1"/>
</dbReference>
<evidence type="ECO:0000256" key="6">
    <source>
        <dbReference type="ARBA" id="ARBA00022827"/>
    </source>
</evidence>
<evidence type="ECO:0000256" key="3">
    <source>
        <dbReference type="ARBA" id="ARBA00012608"/>
    </source>
</evidence>
<reference evidence="15 16" key="1">
    <citation type="journal article" date="2015" name="Genome Announc.">
        <title>Complete Genome Sequencing of Stenotrophomonas acidaminiphila ZAC14D2_NAIMI4_2, a Multidrug-Resistant Strain Isolated from Sediments of a Polluted River in Mexico, Uncovers New Antibiotic Resistance Genes and a Novel Class-II Lasso Peptide Biosynthesis Gene Cluster.</title>
        <authorList>
            <person name="Vinuesa P."/>
            <person name="Ochoa-Sanchez L.E."/>
        </authorList>
    </citation>
    <scope>NUCLEOTIDE SEQUENCE [LARGE SCALE GENOMIC DNA]</scope>
    <source>
        <strain evidence="15 16">ZAC14D2_NAIMI4_2</strain>
    </source>
</reference>
<comment type="catalytic activity">
    <reaction evidence="11 12">
        <text>N(6)-[(R)-dihydrolipoyl]-L-lysyl-[protein] + NAD(+) = N(6)-[(R)-lipoyl]-L-lysyl-[protein] + NADH + H(+)</text>
        <dbReference type="Rhea" id="RHEA:15045"/>
        <dbReference type="Rhea" id="RHEA-COMP:10474"/>
        <dbReference type="Rhea" id="RHEA-COMP:10475"/>
        <dbReference type="ChEBI" id="CHEBI:15378"/>
        <dbReference type="ChEBI" id="CHEBI:57540"/>
        <dbReference type="ChEBI" id="CHEBI:57945"/>
        <dbReference type="ChEBI" id="CHEBI:83099"/>
        <dbReference type="ChEBI" id="CHEBI:83100"/>
        <dbReference type="EC" id="1.8.1.4"/>
    </reaction>
</comment>
<dbReference type="CDD" id="cd06849">
    <property type="entry name" value="lipoyl_domain"/>
    <property type="match status" value="2"/>
</dbReference>
<organism evidence="15 16">
    <name type="scientific">Stenotrophomonas acidaminiphila</name>
    <dbReference type="NCBI Taxonomy" id="128780"/>
    <lineage>
        <taxon>Bacteria</taxon>
        <taxon>Pseudomonadati</taxon>
        <taxon>Pseudomonadota</taxon>
        <taxon>Gammaproteobacteria</taxon>
        <taxon>Lysobacterales</taxon>
        <taxon>Lysobacteraceae</taxon>
        <taxon>Stenotrophomonas</taxon>
    </lineage>
</organism>
<evidence type="ECO:0000313" key="15">
    <source>
        <dbReference type="EMBL" id="ALJ26763.1"/>
    </source>
</evidence>
<dbReference type="AlphaFoldDB" id="A0A0S1AVI7"/>
<dbReference type="Pfam" id="PF07992">
    <property type="entry name" value="Pyr_redox_2"/>
    <property type="match status" value="1"/>
</dbReference>
<evidence type="ECO:0000256" key="2">
    <source>
        <dbReference type="ARBA" id="ARBA00007532"/>
    </source>
</evidence>
<evidence type="ECO:0000256" key="5">
    <source>
        <dbReference type="ARBA" id="ARBA00022823"/>
    </source>
</evidence>
<feature type="domain" description="Lipoyl-binding" evidence="14">
    <location>
        <begin position="4"/>
        <end position="78"/>
    </location>
</feature>
<name>A0A0S1AVI7_9GAMM</name>
<accession>A0A0S1AVI7</accession>
<dbReference type="InterPro" id="IPR000089">
    <property type="entry name" value="Biotin_lipoyl"/>
</dbReference>
<dbReference type="InterPro" id="IPR012999">
    <property type="entry name" value="Pyr_OxRdtase_I_AS"/>
</dbReference>
<comment type="similarity">
    <text evidence="2 12">Belongs to the class-I pyridine nucleotide-disulfide oxidoreductase family.</text>
</comment>
<dbReference type="InterPro" id="IPR016156">
    <property type="entry name" value="FAD/NAD-linked_Rdtase_dimer_sf"/>
</dbReference>
<keyword evidence="5" id="KW-0450">Lipoyl</keyword>
<comment type="cofactor">
    <cofactor evidence="1">
        <name>(R)-lipoate</name>
        <dbReference type="ChEBI" id="CHEBI:83088"/>
    </cofactor>
</comment>
<keyword evidence="6 12" id="KW-0274">FAD</keyword>
<evidence type="ECO:0000256" key="4">
    <source>
        <dbReference type="ARBA" id="ARBA00022630"/>
    </source>
</evidence>
<dbReference type="InterPro" id="IPR050151">
    <property type="entry name" value="Class-I_Pyr_Nuc-Dis_Oxidored"/>
</dbReference>
<dbReference type="GO" id="GO:0006103">
    <property type="term" value="P:2-oxoglutarate metabolic process"/>
    <property type="evidence" value="ECO:0007669"/>
    <property type="project" value="TreeGrafter"/>
</dbReference>
<evidence type="ECO:0000256" key="1">
    <source>
        <dbReference type="ARBA" id="ARBA00001938"/>
    </source>
</evidence>
<dbReference type="Gene3D" id="3.50.50.60">
    <property type="entry name" value="FAD/NAD(P)-binding domain"/>
    <property type="match status" value="2"/>
</dbReference>
<dbReference type="PANTHER" id="PTHR22912">
    <property type="entry name" value="DISULFIDE OXIDOREDUCTASE"/>
    <property type="match status" value="1"/>
</dbReference>
<dbReference type="PANTHER" id="PTHR22912:SF160">
    <property type="entry name" value="DIHYDROLIPOYL DEHYDROGENASE"/>
    <property type="match status" value="1"/>
</dbReference>
<dbReference type="SUPFAM" id="SSF51230">
    <property type="entry name" value="Single hybrid motif"/>
    <property type="match status" value="2"/>
</dbReference>
<evidence type="ECO:0000256" key="11">
    <source>
        <dbReference type="ARBA" id="ARBA00049187"/>
    </source>
</evidence>
<dbReference type="InterPro" id="IPR011053">
    <property type="entry name" value="Single_hybrid_motif"/>
</dbReference>
<dbReference type="PRINTS" id="PR00411">
    <property type="entry name" value="PNDRDTASEI"/>
</dbReference>
<keyword evidence="10 12" id="KW-0676">Redox-active center</keyword>
<dbReference type="InterPro" id="IPR003016">
    <property type="entry name" value="2-oxoA_DH_lipoyl-BS"/>
</dbReference>
<evidence type="ECO:0000256" key="12">
    <source>
        <dbReference type="RuleBase" id="RU003692"/>
    </source>
</evidence>
<dbReference type="FunFam" id="2.40.50.100:FF:000009">
    <property type="entry name" value="Acetyltransferase component of pyruvate dehydrogenase complex"/>
    <property type="match status" value="2"/>
</dbReference>
<dbReference type="PATRIC" id="fig|128780.6.peg.311"/>
<evidence type="ECO:0000259" key="14">
    <source>
        <dbReference type="PROSITE" id="PS50968"/>
    </source>
</evidence>
<dbReference type="PROSITE" id="PS00189">
    <property type="entry name" value="LIPOYL"/>
    <property type="match status" value="2"/>
</dbReference>
<feature type="domain" description="Lipoyl-binding" evidence="14">
    <location>
        <begin position="122"/>
        <end position="196"/>
    </location>
</feature>
<dbReference type="OrthoDB" id="9800167at2"/>
<evidence type="ECO:0000256" key="13">
    <source>
        <dbReference type="SAM" id="MobiDB-lite"/>
    </source>
</evidence>
<dbReference type="EC" id="1.8.1.4" evidence="3 12"/>
<dbReference type="Gene3D" id="3.30.390.30">
    <property type="match status" value="1"/>
</dbReference>
<dbReference type="PROSITE" id="PS50968">
    <property type="entry name" value="BIOTINYL_LIPOYL"/>
    <property type="match status" value="2"/>
</dbReference>
<dbReference type="FunFam" id="3.30.390.30:FF:000001">
    <property type="entry name" value="Dihydrolipoyl dehydrogenase"/>
    <property type="match status" value="1"/>
</dbReference>
<dbReference type="InterPro" id="IPR006258">
    <property type="entry name" value="Lipoamide_DH"/>
</dbReference>
<keyword evidence="7 12" id="KW-0560">Oxidoreductase</keyword>
<comment type="miscellaneous">
    <text evidence="12">The active site is a redox-active disulfide bond.</text>
</comment>
<keyword evidence="9" id="KW-1015">Disulfide bond</keyword>
<dbReference type="Proteomes" id="UP000061010">
    <property type="component" value="Chromosome"/>
</dbReference>
<evidence type="ECO:0000256" key="7">
    <source>
        <dbReference type="ARBA" id="ARBA00023002"/>
    </source>
</evidence>
<protein>
    <recommendedName>
        <fullName evidence="3 12">Dihydrolipoyl dehydrogenase</fullName>
        <ecNumber evidence="3 12">1.8.1.4</ecNumber>
    </recommendedName>
</protein>
<dbReference type="KEGG" id="sacz:AOT14_03040"/>
<dbReference type="GO" id="GO:0050660">
    <property type="term" value="F:flavin adenine dinucleotide binding"/>
    <property type="evidence" value="ECO:0007669"/>
    <property type="project" value="InterPro"/>
</dbReference>
<dbReference type="Pfam" id="PF00364">
    <property type="entry name" value="Biotin_lipoyl"/>
    <property type="match status" value="2"/>
</dbReference>